<accession>A0ABU0PBN0</accession>
<dbReference type="InterPro" id="IPR036390">
    <property type="entry name" value="WH_DNA-bd_sf"/>
</dbReference>
<reference evidence="2 3" key="1">
    <citation type="submission" date="2023-07" db="EMBL/GenBank/DDBJ databases">
        <title>Comparative genomics of wheat-associated soil bacteria to identify genetic determinants of phenazine resistance.</title>
        <authorList>
            <person name="Mouncey N."/>
        </authorList>
    </citation>
    <scope>NUCLEOTIDE SEQUENCE [LARGE SCALE GENOMIC DNA]</scope>
    <source>
        <strain evidence="2 3">W2I7</strain>
    </source>
</reference>
<dbReference type="GO" id="GO:0016301">
    <property type="term" value="F:kinase activity"/>
    <property type="evidence" value="ECO:0007669"/>
    <property type="project" value="UniProtKB-KW"/>
</dbReference>
<sequence>MSNLMETVGDTMAERASSVERVRAANLGEVLRLVHQLGPRSRAVITAETGLNRSTVADLVAELASRGLVVEQEPDPTRRVGRPSPIVAAGDDVIAIAVNPEVDAIEVGAVALSGRVRERARVECAEAPSIEEVVRVVEGVVEGWRAGTLAESRFVGIGVAVPGLVRVEDGLVRLAPHLDWHDGDLRSPLSERVGLPAAIDNDASLGARAERLFGAAREHRNVVYLNGGASGIGGGLILQGALISGAGGYAGEWGQTRPSIPVEADRRTRGGVLEDEVNRARLLQVAGLGSVEDPALAAALTDMDRPQVAEEVVRQRRILAATLANAVNVLNPSMIVLGGFLGMLSESDPEGFTADVRANSLAAPGEQVEIRPAALGADRLLIGAAEAAFAPLLNDPARTLDALTV</sequence>
<evidence type="ECO:0000256" key="1">
    <source>
        <dbReference type="ARBA" id="ARBA00006479"/>
    </source>
</evidence>
<dbReference type="Proteomes" id="UP001239085">
    <property type="component" value="Unassembled WGS sequence"/>
</dbReference>
<evidence type="ECO:0000313" key="3">
    <source>
        <dbReference type="Proteomes" id="UP001239085"/>
    </source>
</evidence>
<dbReference type="Gene3D" id="3.30.420.40">
    <property type="match status" value="2"/>
</dbReference>
<dbReference type="SUPFAM" id="SSF46785">
    <property type="entry name" value="Winged helix' DNA-binding domain"/>
    <property type="match status" value="1"/>
</dbReference>
<organism evidence="2 3">
    <name type="scientific">Microbacterium murale</name>
    <dbReference type="NCBI Taxonomy" id="1081040"/>
    <lineage>
        <taxon>Bacteria</taxon>
        <taxon>Bacillati</taxon>
        <taxon>Actinomycetota</taxon>
        <taxon>Actinomycetes</taxon>
        <taxon>Micrococcales</taxon>
        <taxon>Microbacteriaceae</taxon>
        <taxon>Microbacterium</taxon>
    </lineage>
</organism>
<dbReference type="Pfam" id="PF00480">
    <property type="entry name" value="ROK"/>
    <property type="match status" value="1"/>
</dbReference>
<proteinExistence type="inferred from homology"/>
<dbReference type="Gene3D" id="1.10.10.10">
    <property type="entry name" value="Winged helix-like DNA-binding domain superfamily/Winged helix DNA-binding domain"/>
    <property type="match status" value="1"/>
</dbReference>
<dbReference type="InterPro" id="IPR043129">
    <property type="entry name" value="ATPase_NBD"/>
</dbReference>
<keyword evidence="3" id="KW-1185">Reference proteome</keyword>
<dbReference type="PANTHER" id="PTHR18964:SF149">
    <property type="entry name" value="BIFUNCTIONAL UDP-N-ACETYLGLUCOSAMINE 2-EPIMERASE_N-ACETYLMANNOSAMINE KINASE"/>
    <property type="match status" value="1"/>
</dbReference>
<keyword evidence="2" id="KW-0808">Transferase</keyword>
<protein>
    <submittedName>
        <fullName evidence="2">NBD/HSP70 family sugar kinase</fullName>
    </submittedName>
</protein>
<dbReference type="EMBL" id="JAUSXK010000001">
    <property type="protein sequence ID" value="MDQ0644751.1"/>
    <property type="molecule type" value="Genomic_DNA"/>
</dbReference>
<comment type="similarity">
    <text evidence="1">Belongs to the ROK (NagC/XylR) family.</text>
</comment>
<dbReference type="SUPFAM" id="SSF53067">
    <property type="entry name" value="Actin-like ATPase domain"/>
    <property type="match status" value="1"/>
</dbReference>
<name>A0ABU0PBN0_9MICO</name>
<dbReference type="InterPro" id="IPR036388">
    <property type="entry name" value="WH-like_DNA-bd_sf"/>
</dbReference>
<evidence type="ECO:0000313" key="2">
    <source>
        <dbReference type="EMBL" id="MDQ0644751.1"/>
    </source>
</evidence>
<dbReference type="PANTHER" id="PTHR18964">
    <property type="entry name" value="ROK (REPRESSOR, ORF, KINASE) FAMILY"/>
    <property type="match status" value="1"/>
</dbReference>
<comment type="caution">
    <text evidence="2">The sequence shown here is derived from an EMBL/GenBank/DDBJ whole genome shotgun (WGS) entry which is preliminary data.</text>
</comment>
<keyword evidence="2" id="KW-0418">Kinase</keyword>
<dbReference type="RefSeq" id="WP_307362837.1">
    <property type="nucleotide sequence ID" value="NZ_JAUSXK010000001.1"/>
</dbReference>
<dbReference type="InterPro" id="IPR000600">
    <property type="entry name" value="ROK"/>
</dbReference>
<gene>
    <name evidence="2" type="ORF">QFZ46_002911</name>
</gene>